<dbReference type="Proteomes" id="UP000028725">
    <property type="component" value="Unassembled WGS sequence"/>
</dbReference>
<reference evidence="1 2" key="1">
    <citation type="submission" date="2014-04" db="EMBL/GenBank/DDBJ databases">
        <title>Genome assembly of Hyalangium minutum DSM 14724.</title>
        <authorList>
            <person name="Sharma G."/>
            <person name="Subramanian S."/>
        </authorList>
    </citation>
    <scope>NUCLEOTIDE SEQUENCE [LARGE SCALE GENOMIC DNA]</scope>
    <source>
        <strain evidence="1 2">DSM 14724</strain>
    </source>
</reference>
<sequence>MIRHDHVSGGPATVGVILRPTRSGRQPRILMTKESGLLHDIR</sequence>
<evidence type="ECO:0000313" key="1">
    <source>
        <dbReference type="EMBL" id="KFE67673.1"/>
    </source>
</evidence>
<gene>
    <name evidence="1" type="ORF">DB31_8156</name>
</gene>
<evidence type="ECO:0000313" key="2">
    <source>
        <dbReference type="Proteomes" id="UP000028725"/>
    </source>
</evidence>
<organism evidence="1 2">
    <name type="scientific">Hyalangium minutum</name>
    <dbReference type="NCBI Taxonomy" id="394096"/>
    <lineage>
        <taxon>Bacteria</taxon>
        <taxon>Pseudomonadati</taxon>
        <taxon>Myxococcota</taxon>
        <taxon>Myxococcia</taxon>
        <taxon>Myxococcales</taxon>
        <taxon>Cystobacterineae</taxon>
        <taxon>Archangiaceae</taxon>
        <taxon>Hyalangium</taxon>
    </lineage>
</organism>
<accession>A0A085WJ10</accession>
<comment type="caution">
    <text evidence="1">The sequence shown here is derived from an EMBL/GenBank/DDBJ whole genome shotgun (WGS) entry which is preliminary data.</text>
</comment>
<dbReference type="EMBL" id="JMCB01000007">
    <property type="protein sequence ID" value="KFE67673.1"/>
    <property type="molecule type" value="Genomic_DNA"/>
</dbReference>
<keyword evidence="2" id="KW-1185">Reference proteome</keyword>
<name>A0A085WJ10_9BACT</name>
<proteinExistence type="predicted"/>
<protein>
    <submittedName>
        <fullName evidence="1">Uncharacterized protein</fullName>
    </submittedName>
</protein>
<dbReference type="AlphaFoldDB" id="A0A085WJ10"/>